<dbReference type="Proteomes" id="UP000293036">
    <property type="component" value="Unassembled WGS sequence"/>
</dbReference>
<evidence type="ECO:0000259" key="3">
    <source>
        <dbReference type="SMART" id="SM00829"/>
    </source>
</evidence>
<dbReference type="PANTHER" id="PTHR48106:SF8">
    <property type="entry name" value="OS02G0805600 PROTEIN"/>
    <property type="match status" value="1"/>
</dbReference>
<comment type="caution">
    <text evidence="4">The sequence shown here is derived from an EMBL/GenBank/DDBJ whole genome shotgun (WGS) entry which is preliminary data.</text>
</comment>
<dbReference type="SUPFAM" id="SSF50129">
    <property type="entry name" value="GroES-like"/>
    <property type="match status" value="1"/>
</dbReference>
<gene>
    <name evidence="4" type="ORF">EZJ44_01665</name>
</gene>
<evidence type="ECO:0000313" key="4">
    <source>
        <dbReference type="EMBL" id="TBW23862.1"/>
    </source>
</evidence>
<dbReference type="InterPro" id="IPR013149">
    <property type="entry name" value="ADH-like_C"/>
</dbReference>
<dbReference type="RefSeq" id="WP_131279466.1">
    <property type="nucleotide sequence ID" value="NZ_JBHSLR010000009.1"/>
</dbReference>
<dbReference type="Gene3D" id="3.40.50.720">
    <property type="entry name" value="NAD(P)-binding Rossmann-like Domain"/>
    <property type="match status" value="1"/>
</dbReference>
<dbReference type="AlphaFoldDB" id="A0A4Q9V412"/>
<dbReference type="OrthoDB" id="9792162at2"/>
<dbReference type="EMBL" id="SJDT01000001">
    <property type="protein sequence ID" value="TBW23862.1"/>
    <property type="molecule type" value="Genomic_DNA"/>
</dbReference>
<keyword evidence="2" id="KW-0560">Oxidoreductase</keyword>
<accession>A0A4Q9V412</accession>
<protein>
    <submittedName>
        <fullName evidence="4">NAD(P)H-quinone oxidoreductase</fullName>
    </submittedName>
</protein>
<evidence type="ECO:0000313" key="5">
    <source>
        <dbReference type="Proteomes" id="UP000293036"/>
    </source>
</evidence>
<evidence type="ECO:0000256" key="1">
    <source>
        <dbReference type="ARBA" id="ARBA00022857"/>
    </source>
</evidence>
<organism evidence="4 5">
    <name type="scientific">Arcanobacterium bovis</name>
    <dbReference type="NCBI Taxonomy" id="2529275"/>
    <lineage>
        <taxon>Bacteria</taxon>
        <taxon>Bacillati</taxon>
        <taxon>Actinomycetota</taxon>
        <taxon>Actinomycetes</taxon>
        <taxon>Actinomycetales</taxon>
        <taxon>Actinomycetaceae</taxon>
        <taxon>Arcanobacterium</taxon>
    </lineage>
</organism>
<evidence type="ECO:0000256" key="2">
    <source>
        <dbReference type="ARBA" id="ARBA00023002"/>
    </source>
</evidence>
<dbReference type="GO" id="GO:0016651">
    <property type="term" value="F:oxidoreductase activity, acting on NAD(P)H"/>
    <property type="evidence" value="ECO:0007669"/>
    <property type="project" value="TreeGrafter"/>
</dbReference>
<name>A0A4Q9V412_9ACTO</name>
<feature type="domain" description="Enoyl reductase (ER)" evidence="3">
    <location>
        <begin position="6"/>
        <end position="329"/>
    </location>
</feature>
<dbReference type="NCBIfam" id="TIGR02824">
    <property type="entry name" value="quinone_pig3"/>
    <property type="match status" value="1"/>
</dbReference>
<dbReference type="InterPro" id="IPR011032">
    <property type="entry name" value="GroES-like_sf"/>
</dbReference>
<dbReference type="InterPro" id="IPR020843">
    <property type="entry name" value="ER"/>
</dbReference>
<keyword evidence="1" id="KW-0521">NADP</keyword>
<reference evidence="4 5" key="1">
    <citation type="submission" date="2019-02" db="EMBL/GenBank/DDBJ databases">
        <title>Arcanobacterium bovis sp. nov., isolated from the milk of a cow with mastitis.</title>
        <authorList>
            <person name="Sammra O."/>
            <person name="Foster G."/>
            <person name="Hassan A."/>
            <person name="Alssahen M."/>
            <person name="Laemmler C."/>
            <person name="Borowiak M."/>
            <person name="Malorny B."/>
            <person name="Abdulmawjood A."/>
        </authorList>
    </citation>
    <scope>NUCLEOTIDE SEQUENCE [LARGE SCALE GENOMIC DNA]</scope>
    <source>
        <strain evidence="4 5">C605018/01/1</strain>
    </source>
</reference>
<dbReference type="SUPFAM" id="SSF51735">
    <property type="entry name" value="NAD(P)-binding Rossmann-fold domains"/>
    <property type="match status" value="1"/>
</dbReference>
<dbReference type="InterPro" id="IPR014189">
    <property type="entry name" value="Quinone_OxRdtase_PIG3"/>
</dbReference>
<proteinExistence type="predicted"/>
<keyword evidence="5" id="KW-1185">Reference proteome</keyword>
<dbReference type="GO" id="GO:0070402">
    <property type="term" value="F:NADPH binding"/>
    <property type="evidence" value="ECO:0007669"/>
    <property type="project" value="TreeGrafter"/>
</dbReference>
<dbReference type="InterPro" id="IPR013154">
    <property type="entry name" value="ADH-like_N"/>
</dbReference>
<dbReference type="InterPro" id="IPR036291">
    <property type="entry name" value="NAD(P)-bd_dom_sf"/>
</dbReference>
<dbReference type="Gene3D" id="3.90.180.10">
    <property type="entry name" value="Medium-chain alcohol dehydrogenases, catalytic domain"/>
    <property type="match status" value="1"/>
</dbReference>
<dbReference type="Pfam" id="PF00107">
    <property type="entry name" value="ADH_zinc_N"/>
    <property type="match status" value="1"/>
</dbReference>
<dbReference type="SMART" id="SM00829">
    <property type="entry name" value="PKS_ER"/>
    <property type="match status" value="1"/>
</dbReference>
<dbReference type="Pfam" id="PF08240">
    <property type="entry name" value="ADH_N"/>
    <property type="match status" value="1"/>
</dbReference>
<dbReference type="CDD" id="cd05276">
    <property type="entry name" value="p53_inducible_oxidoreductase"/>
    <property type="match status" value="1"/>
</dbReference>
<dbReference type="PANTHER" id="PTHR48106">
    <property type="entry name" value="QUINONE OXIDOREDUCTASE PIG3-RELATED"/>
    <property type="match status" value="1"/>
</dbReference>
<sequence>MKAIRTVNEQPTIEVVPVPEPGHNEIRIKVTSAGINRADILQVEGKYPPPPGATDILGLEVSGVVDAIGTLDPELLHNPCATLGAQVMALLQGGGYAQYVTVDIRLAYPIPTNINLTDAAALPEALATAYSNLVLAGGMQAGSRVLIHGGSGGVGVHAVQLAKAWGATVLTTAGSAPRVQRLLDLGADHAIDYHELTEETQLAQWTSEHTDGAGIDVVLDVMGGSGLDANIRTLTDGGKIVIIGTQGGTRPQFNLTRLMVRRGSIIGTTLRSRRLSERIDVQQRVAQDVLPFVEEGKIRPVIERIYPFAQVHDAHAALVRGEVFGKVLLQAPEEAE</sequence>